<protein>
    <submittedName>
        <fullName evidence="2">Uncharacterized protein</fullName>
    </submittedName>
</protein>
<keyword evidence="1" id="KW-1185">Reference proteome</keyword>
<dbReference type="AlphaFoldDB" id="A0A915EQM4"/>
<proteinExistence type="predicted"/>
<evidence type="ECO:0000313" key="2">
    <source>
        <dbReference type="WBParaSite" id="jg877"/>
    </source>
</evidence>
<organism evidence="1 2">
    <name type="scientific">Ditylenchus dipsaci</name>
    <dbReference type="NCBI Taxonomy" id="166011"/>
    <lineage>
        <taxon>Eukaryota</taxon>
        <taxon>Metazoa</taxon>
        <taxon>Ecdysozoa</taxon>
        <taxon>Nematoda</taxon>
        <taxon>Chromadorea</taxon>
        <taxon>Rhabditida</taxon>
        <taxon>Tylenchina</taxon>
        <taxon>Tylenchomorpha</taxon>
        <taxon>Sphaerularioidea</taxon>
        <taxon>Anguinidae</taxon>
        <taxon>Anguininae</taxon>
        <taxon>Ditylenchus</taxon>
    </lineage>
</organism>
<sequence length="154" mass="17270">MCGPALVMPRWANFIVTPVEPLAISIAVCWNARVLIYLHGCSIRAKANIIGQKALIDLKQGMIGLFLQFIYNLASIRWEIEKKTTFSAAFLKSSSLVFLVCHLTGIFLRTSELSPNSKCIHTHYADYAQVGYQTVPNRRQSDEIGGRQETNHCI</sequence>
<dbReference type="Proteomes" id="UP000887574">
    <property type="component" value="Unplaced"/>
</dbReference>
<accession>A0A915EQM4</accession>
<dbReference type="WBParaSite" id="jg877">
    <property type="protein sequence ID" value="jg877"/>
    <property type="gene ID" value="jg877"/>
</dbReference>
<name>A0A915EQM4_9BILA</name>
<evidence type="ECO:0000313" key="1">
    <source>
        <dbReference type="Proteomes" id="UP000887574"/>
    </source>
</evidence>
<reference evidence="2" key="1">
    <citation type="submission" date="2022-11" db="UniProtKB">
        <authorList>
            <consortium name="WormBaseParasite"/>
        </authorList>
    </citation>
    <scope>IDENTIFICATION</scope>
</reference>